<dbReference type="STRING" id="240015.ACP_0753"/>
<feature type="transmembrane region" description="Helical" evidence="1">
    <location>
        <begin position="75"/>
        <end position="93"/>
    </location>
</feature>
<dbReference type="Proteomes" id="UP000002207">
    <property type="component" value="Chromosome"/>
</dbReference>
<dbReference type="AlphaFoldDB" id="C1F292"/>
<dbReference type="HOGENOM" id="CLU_560987_0_0_0"/>
<feature type="transmembrane region" description="Helical" evidence="1">
    <location>
        <begin position="113"/>
        <end position="132"/>
    </location>
</feature>
<feature type="transmembrane region" description="Helical" evidence="1">
    <location>
        <begin position="398"/>
        <end position="418"/>
    </location>
</feature>
<evidence type="ECO:0000256" key="1">
    <source>
        <dbReference type="SAM" id="Phobius"/>
    </source>
</evidence>
<proteinExistence type="predicted"/>
<evidence type="ECO:0000313" key="3">
    <source>
        <dbReference type="Proteomes" id="UP000002207"/>
    </source>
</evidence>
<dbReference type="eggNOG" id="ENOG502ZT4Q">
    <property type="taxonomic scope" value="Bacteria"/>
</dbReference>
<keyword evidence="1" id="KW-0472">Membrane</keyword>
<keyword evidence="3" id="KW-1185">Reference proteome</keyword>
<protein>
    <submittedName>
        <fullName evidence="2">Putative membrane protein</fullName>
    </submittedName>
</protein>
<reference evidence="2 3" key="1">
    <citation type="journal article" date="2009" name="Appl. Environ. Microbiol.">
        <title>Three genomes from the phylum Acidobacteria provide insight into the lifestyles of these microorganisms in soils.</title>
        <authorList>
            <person name="Ward N.L."/>
            <person name="Challacombe J.F."/>
            <person name="Janssen P.H."/>
            <person name="Henrissat B."/>
            <person name="Coutinho P.M."/>
            <person name="Wu M."/>
            <person name="Xie G."/>
            <person name="Haft D.H."/>
            <person name="Sait M."/>
            <person name="Badger J."/>
            <person name="Barabote R.D."/>
            <person name="Bradley B."/>
            <person name="Brettin T.S."/>
            <person name="Brinkac L.M."/>
            <person name="Bruce D."/>
            <person name="Creasy T."/>
            <person name="Daugherty S.C."/>
            <person name="Davidsen T.M."/>
            <person name="DeBoy R.T."/>
            <person name="Detter J.C."/>
            <person name="Dodson R.J."/>
            <person name="Durkin A.S."/>
            <person name="Ganapathy A."/>
            <person name="Gwinn-Giglio M."/>
            <person name="Han C.S."/>
            <person name="Khouri H."/>
            <person name="Kiss H."/>
            <person name="Kothari S.P."/>
            <person name="Madupu R."/>
            <person name="Nelson K.E."/>
            <person name="Nelson W.C."/>
            <person name="Paulsen I."/>
            <person name="Penn K."/>
            <person name="Ren Q."/>
            <person name="Rosovitz M.J."/>
            <person name="Selengut J.D."/>
            <person name="Shrivastava S."/>
            <person name="Sullivan S.A."/>
            <person name="Tapia R."/>
            <person name="Thompson L.S."/>
            <person name="Watkins K.L."/>
            <person name="Yang Q."/>
            <person name="Yu C."/>
            <person name="Zafar N."/>
            <person name="Zhou L."/>
            <person name="Kuske C.R."/>
        </authorList>
    </citation>
    <scope>NUCLEOTIDE SEQUENCE [LARGE SCALE GENOMIC DNA]</scope>
    <source>
        <strain evidence="3">ATCC 51196 / DSM 11244 / BCRC 80197 / JCM 7670 / NBRC 15755 / NCIMB 13165 / 161</strain>
    </source>
</reference>
<feature type="transmembrane region" description="Helical" evidence="1">
    <location>
        <begin position="262"/>
        <end position="282"/>
    </location>
</feature>
<keyword evidence="1" id="KW-1133">Transmembrane helix</keyword>
<feature type="transmembrane region" description="Helical" evidence="1">
    <location>
        <begin position="454"/>
        <end position="471"/>
    </location>
</feature>
<feature type="transmembrane region" description="Helical" evidence="1">
    <location>
        <begin position="430"/>
        <end position="448"/>
    </location>
</feature>
<dbReference type="KEGG" id="aca:ACP_0753"/>
<dbReference type="EMBL" id="CP001472">
    <property type="protein sequence ID" value="ACO32091.1"/>
    <property type="molecule type" value="Genomic_DNA"/>
</dbReference>
<dbReference type="InParanoid" id="C1F292"/>
<evidence type="ECO:0000313" key="2">
    <source>
        <dbReference type="EMBL" id="ACO32091.1"/>
    </source>
</evidence>
<feature type="transmembrane region" description="Helical" evidence="1">
    <location>
        <begin position="43"/>
        <end position="63"/>
    </location>
</feature>
<sequence>MSAWRPEHSYVRAAPKPRYVLYFPLILSAAAVLMWLLPSDGMLGFGSFVGAGIGFIILWDFLFRDNLMRLTRISAMGFLLGYSGGTLNTWLTLPRAGYSLASRAGLLRGELCRGVAATILASACLLIVGELFESPILDVADRLVVTPGLRRVALFGLLVILPVLATGKLQQGGIETSSSGAGGGVVVVLFGFLVTPTVILSTIVFLTKDKGKARLFWGAVTVILWLLQLDLGRRDLVYSALITVALARHAGYQWSKLSFRQILVIGLGMSFLFLGFLTYQLVRVASYGHKNSNLVQQLSTVGTWVEEGRAWKIATTSTQKNLQGRTFVVAWFSDLLELSSTMPTAHGRDFLIQTEEAIPSAFIPNKPKIQEEGIASEQFDRNYSDQANSLLTAGVIDFGLAGVVVYPLVLVFCMSVLVRWLRNFMDREMYIYGLIIALMFTIATEIDLGGFEVGMRNVIIISIGIYLLLRLPSVRLRAEARQGELS</sequence>
<feature type="transmembrane region" description="Helical" evidence="1">
    <location>
        <begin position="20"/>
        <end position="37"/>
    </location>
</feature>
<keyword evidence="1" id="KW-0812">Transmembrane</keyword>
<gene>
    <name evidence="2" type="ordered locus">ACP_0753</name>
</gene>
<organism evidence="2 3">
    <name type="scientific">Acidobacterium capsulatum (strain ATCC 51196 / DSM 11244 / BCRC 80197 / JCM 7670 / NBRC 15755 / NCIMB 13165 / 161)</name>
    <dbReference type="NCBI Taxonomy" id="240015"/>
    <lineage>
        <taxon>Bacteria</taxon>
        <taxon>Pseudomonadati</taxon>
        <taxon>Acidobacteriota</taxon>
        <taxon>Terriglobia</taxon>
        <taxon>Terriglobales</taxon>
        <taxon>Acidobacteriaceae</taxon>
        <taxon>Acidobacterium</taxon>
    </lineage>
</organism>
<accession>C1F292</accession>
<name>C1F292_ACIC5</name>
<feature type="transmembrane region" description="Helical" evidence="1">
    <location>
        <begin position="181"/>
        <end position="206"/>
    </location>
</feature>
<feature type="transmembrane region" description="Helical" evidence="1">
    <location>
        <begin position="152"/>
        <end position="169"/>
    </location>
</feature>